<dbReference type="EMBL" id="UGCV01000008">
    <property type="protein sequence ID" value="STJ16040.1"/>
    <property type="molecule type" value="Genomic_DNA"/>
</dbReference>
<accession>A0A0A0H3F8</accession>
<keyword evidence="2" id="KW-0732">Signal</keyword>
<evidence type="ECO:0000313" key="6">
    <source>
        <dbReference type="Proteomes" id="UP000254647"/>
    </source>
</evidence>
<protein>
    <submittedName>
        <fullName evidence="5">Putative lipoprotein</fullName>
    </submittedName>
    <submittedName>
        <fullName evidence="3">TIGR03751 family conjugal transfer lipoprotein</fullName>
    </submittedName>
</protein>
<feature type="compositionally biased region" description="Polar residues" evidence="1">
    <location>
        <begin position="75"/>
        <end position="89"/>
    </location>
</feature>
<feature type="chain" id="PRO_5014220084" evidence="2">
    <location>
        <begin position="24"/>
        <end position="137"/>
    </location>
</feature>
<gene>
    <name evidence="4" type="ORF">NCTC10767_01942</name>
    <name evidence="5" type="ORF">NCTC9081_01416</name>
    <name evidence="3" type="ORF">P6223_000334</name>
</gene>
<feature type="region of interest" description="Disordered" evidence="1">
    <location>
        <begin position="59"/>
        <end position="91"/>
    </location>
</feature>
<evidence type="ECO:0000256" key="1">
    <source>
        <dbReference type="SAM" id="MobiDB-lite"/>
    </source>
</evidence>
<sequence length="137" mass="15403">MRRLRLVMCIPLAALLLSGCSTSKEELLPAGDQTMLELWQGKTTGGSQRHAQAARETLWRPLTSDEKQQVHKEGQSYSRTQESEISQQFPRLPNPDMVMYVFPHLAGGTSPVPGYSTIFPFYSRTQYALPGERTEAM</sequence>
<dbReference type="Proteomes" id="UP000254716">
    <property type="component" value="Unassembled WGS sequence"/>
</dbReference>
<dbReference type="EMBL" id="UFXW01000004">
    <property type="protein sequence ID" value="STC79510.1"/>
    <property type="molecule type" value="Genomic_DNA"/>
</dbReference>
<dbReference type="InterPro" id="IPR022262">
    <property type="entry name" value="Lipoprot_put"/>
</dbReference>
<dbReference type="NCBIfam" id="TIGR03751">
    <property type="entry name" value="conj_TIGR03751"/>
    <property type="match status" value="1"/>
</dbReference>
<evidence type="ECO:0000256" key="2">
    <source>
        <dbReference type="SAM" id="SignalP"/>
    </source>
</evidence>
<evidence type="ECO:0000313" key="4">
    <source>
        <dbReference type="EMBL" id="STC79510.1"/>
    </source>
</evidence>
<dbReference type="PROSITE" id="PS51257">
    <property type="entry name" value="PROKAR_LIPOPROTEIN"/>
    <property type="match status" value="1"/>
</dbReference>
<organism evidence="5 7">
    <name type="scientific">Escherichia coli</name>
    <dbReference type="NCBI Taxonomy" id="562"/>
    <lineage>
        <taxon>Bacteria</taxon>
        <taxon>Pseudomonadati</taxon>
        <taxon>Pseudomonadota</taxon>
        <taxon>Gammaproteobacteria</taxon>
        <taxon>Enterobacterales</taxon>
        <taxon>Enterobacteriaceae</taxon>
        <taxon>Escherichia</taxon>
    </lineage>
</organism>
<feature type="compositionally biased region" description="Basic and acidic residues" evidence="1">
    <location>
        <begin position="63"/>
        <end position="74"/>
    </location>
</feature>
<evidence type="ECO:0000313" key="7">
    <source>
        <dbReference type="Proteomes" id="UP000254716"/>
    </source>
</evidence>
<reference evidence="3" key="2">
    <citation type="submission" date="2024-02" db="EMBL/GenBank/DDBJ databases">
        <authorList>
            <consortium name="Clinical and Environmental Microbiology Branch: Whole genome sequencing antimicrobial resistance pathogens in the healthcare setting"/>
        </authorList>
    </citation>
    <scope>NUCLEOTIDE SEQUENCE</scope>
    <source>
        <strain evidence="3">2023CK-00345</strain>
    </source>
</reference>
<dbReference type="EMBL" id="ABLFQU030000003">
    <property type="protein sequence ID" value="EMM0023844.1"/>
    <property type="molecule type" value="Genomic_DNA"/>
</dbReference>
<name>A0A0A0H3F8_ECOLX</name>
<evidence type="ECO:0000313" key="5">
    <source>
        <dbReference type="EMBL" id="STJ16040.1"/>
    </source>
</evidence>
<evidence type="ECO:0000313" key="3">
    <source>
        <dbReference type="EMBL" id="EMM0023844.1"/>
    </source>
</evidence>
<feature type="signal peptide" evidence="2">
    <location>
        <begin position="1"/>
        <end position="23"/>
    </location>
</feature>
<dbReference type="AlphaFoldDB" id="A0A0A0H3F8"/>
<keyword evidence="5" id="KW-0449">Lipoprotein</keyword>
<dbReference type="Proteomes" id="UP000254647">
    <property type="component" value="Unassembled WGS sequence"/>
</dbReference>
<proteinExistence type="predicted"/>
<reference evidence="6 7" key="1">
    <citation type="submission" date="2018-06" db="EMBL/GenBank/DDBJ databases">
        <authorList>
            <consortium name="Pathogen Informatics"/>
            <person name="Doyle S."/>
        </authorList>
    </citation>
    <scope>NUCLEOTIDE SEQUENCE [LARGE SCALE GENOMIC DNA]</scope>
    <source>
        <strain evidence="4 6">NCTC10767</strain>
        <strain evidence="5 7">NCTC9081</strain>
    </source>
</reference>